<comment type="caution">
    <text evidence="3">The sequence shown here is derived from an EMBL/GenBank/DDBJ whole genome shotgun (WGS) entry which is preliminary data.</text>
</comment>
<feature type="domain" description="Condensation" evidence="2">
    <location>
        <begin position="3"/>
        <end position="105"/>
    </location>
</feature>
<dbReference type="SUPFAM" id="SSF56801">
    <property type="entry name" value="Acetyl-CoA synthetase-like"/>
    <property type="match status" value="1"/>
</dbReference>
<dbReference type="InterPro" id="IPR042099">
    <property type="entry name" value="ANL_N_sf"/>
</dbReference>
<feature type="non-terminal residue" evidence="3">
    <location>
        <position position="1"/>
    </location>
</feature>
<dbReference type="RefSeq" id="WP_289382595.1">
    <property type="nucleotide sequence ID" value="NZ_JAUBOF010000227.1"/>
</dbReference>
<feature type="non-terminal residue" evidence="3">
    <location>
        <position position="526"/>
    </location>
</feature>
<dbReference type="PANTHER" id="PTHR45527:SF1">
    <property type="entry name" value="FATTY ACID SYNTHASE"/>
    <property type="match status" value="1"/>
</dbReference>
<sequence>PARHPLFQVALSLRRPAVDAFELPGLTARVLPVADEHANFDLQLVVTETGTGVDLEFVYATDLYDAGTVAAFADRYVAILRAAVADPAVRIGDIDLLTEPERAALVPAAGPEPAPARTLWQWLADGASRGGDGVAVRAGDVELTYPQLLSRAEELAARLHAAGVRPGTAVACALPRSLDAVVAVWGIARLGAAPMLVDPAQPAARLASMLAGTTVGVTGAAHLGSLPDAVTWLDVADTRDGAVAVADPDPGAPAYLVFTSGTSGNPKGVSITHRGVGALVEDLTELFAAAPGDRMLHVASPSFDAAMLELLVAGTSGATLVVAGADAYGGDALADLLAGERITHACLTPSALATVPSRTLPDLRVLMLGGEAVSDELVARWGAGRRLYNGYGPAEATVFATCSPPLTPGADVVIGTPVRGVEAVVLDERLRPVPTGVAGELYLAGERLADGYRGDPGRTATRFVAAPGGRRWYRTGDLARWTRACFWSSELPETRTGGGGALRFVGRGDDQVKLRGVRIEPGEVDA</sequence>
<dbReference type="Proteomes" id="UP001233164">
    <property type="component" value="Unassembled WGS sequence"/>
</dbReference>
<evidence type="ECO:0000313" key="4">
    <source>
        <dbReference type="Proteomes" id="UP001233164"/>
    </source>
</evidence>
<dbReference type="PANTHER" id="PTHR45527">
    <property type="entry name" value="NONRIBOSOMAL PEPTIDE SYNTHETASE"/>
    <property type="match status" value="1"/>
</dbReference>
<reference evidence="3 4" key="1">
    <citation type="submission" date="2023-06" db="EMBL/GenBank/DDBJ databases">
        <title>Rhodococcus indonesiensis sp. nov a new member of the Rhodococcus ruber lineage isolated from a sediment of neutral hot spring.</title>
        <authorList>
            <person name="Kusuma A.B."/>
            <person name="Fenylestari G."/>
            <person name="Ammar F."/>
            <person name="Nouioui I."/>
            <person name="Goodfellow M."/>
        </authorList>
    </citation>
    <scope>NUCLEOTIDE SEQUENCE [LARGE SCALE GENOMIC DNA]</scope>
    <source>
        <strain evidence="3 4">CSLK01-03</strain>
    </source>
</reference>
<dbReference type="Gene3D" id="3.30.559.30">
    <property type="entry name" value="Nonribosomal peptide synthetase, condensation domain"/>
    <property type="match status" value="1"/>
</dbReference>
<gene>
    <name evidence="3" type="ORF">QT969_25805</name>
</gene>
<dbReference type="InterPro" id="IPR000873">
    <property type="entry name" value="AMP-dep_synth/lig_dom"/>
</dbReference>
<keyword evidence="4" id="KW-1185">Reference proteome</keyword>
<proteinExistence type="predicted"/>
<accession>A0ABT7RVN2</accession>
<organism evidence="3 4">
    <name type="scientific">Rhodococcus indonesiensis</name>
    <dbReference type="NCBI Taxonomy" id="3055869"/>
    <lineage>
        <taxon>Bacteria</taxon>
        <taxon>Bacillati</taxon>
        <taxon>Actinomycetota</taxon>
        <taxon>Actinomycetes</taxon>
        <taxon>Mycobacteriales</taxon>
        <taxon>Nocardiaceae</taxon>
        <taxon>Rhodococcus</taxon>
    </lineage>
</organism>
<feature type="domain" description="AMP-dependent synthetase/ligase" evidence="1">
    <location>
        <begin position="127"/>
        <end position="452"/>
    </location>
</feature>
<evidence type="ECO:0000313" key="3">
    <source>
        <dbReference type="EMBL" id="MDM7491698.1"/>
    </source>
</evidence>
<dbReference type="SUPFAM" id="SSF52777">
    <property type="entry name" value="CoA-dependent acyltransferases"/>
    <property type="match status" value="1"/>
</dbReference>
<dbReference type="Pfam" id="PF00668">
    <property type="entry name" value="Condensation"/>
    <property type="match status" value="1"/>
</dbReference>
<name>A0ABT7RVN2_9NOCA</name>
<dbReference type="PROSITE" id="PS00455">
    <property type="entry name" value="AMP_BINDING"/>
    <property type="match status" value="1"/>
</dbReference>
<evidence type="ECO:0000259" key="2">
    <source>
        <dbReference type="Pfam" id="PF00668"/>
    </source>
</evidence>
<dbReference type="Gene3D" id="3.40.50.12780">
    <property type="entry name" value="N-terminal domain of ligase-like"/>
    <property type="match status" value="1"/>
</dbReference>
<dbReference type="Pfam" id="PF00501">
    <property type="entry name" value="AMP-binding"/>
    <property type="match status" value="1"/>
</dbReference>
<dbReference type="EMBL" id="JAUBOF010000227">
    <property type="protein sequence ID" value="MDM7491698.1"/>
    <property type="molecule type" value="Genomic_DNA"/>
</dbReference>
<protein>
    <submittedName>
        <fullName evidence="3">AMP-binding protein</fullName>
    </submittedName>
</protein>
<evidence type="ECO:0000259" key="1">
    <source>
        <dbReference type="Pfam" id="PF00501"/>
    </source>
</evidence>
<dbReference type="InterPro" id="IPR020845">
    <property type="entry name" value="AMP-binding_CS"/>
</dbReference>
<dbReference type="InterPro" id="IPR001242">
    <property type="entry name" value="Condensation_dom"/>
</dbReference>